<dbReference type="EMBL" id="VUJX02000003">
    <property type="protein sequence ID" value="KAL0939387.1"/>
    <property type="molecule type" value="Genomic_DNA"/>
</dbReference>
<sequence>MSVYLMSLHIICLHHLGCNASDFNDLNDNFAIHLDPVTELSRLNTATMCLQ</sequence>
<gene>
    <name evidence="1" type="ORF">CTRU02_205997</name>
</gene>
<organism evidence="1 2">
    <name type="scientific">Colletotrichum truncatum</name>
    <name type="common">Anthracnose fungus</name>
    <name type="synonym">Colletotrichum capsici</name>
    <dbReference type="NCBI Taxonomy" id="5467"/>
    <lineage>
        <taxon>Eukaryota</taxon>
        <taxon>Fungi</taxon>
        <taxon>Dikarya</taxon>
        <taxon>Ascomycota</taxon>
        <taxon>Pezizomycotina</taxon>
        <taxon>Sordariomycetes</taxon>
        <taxon>Hypocreomycetidae</taxon>
        <taxon>Glomerellales</taxon>
        <taxon>Glomerellaceae</taxon>
        <taxon>Colletotrichum</taxon>
        <taxon>Colletotrichum truncatum species complex</taxon>
    </lineage>
</organism>
<dbReference type="Proteomes" id="UP000805649">
    <property type="component" value="Unassembled WGS sequence"/>
</dbReference>
<evidence type="ECO:0000313" key="2">
    <source>
        <dbReference type="Proteomes" id="UP000805649"/>
    </source>
</evidence>
<comment type="caution">
    <text evidence="1">The sequence shown here is derived from an EMBL/GenBank/DDBJ whole genome shotgun (WGS) entry which is preliminary data.</text>
</comment>
<reference evidence="1 2" key="1">
    <citation type="journal article" date="2020" name="Phytopathology">
        <title>Genome Sequence Resources of Colletotrichum truncatum, C. plurivorum, C. musicola, and C. sojae: Four Species Pathogenic to Soybean (Glycine max).</title>
        <authorList>
            <person name="Rogerio F."/>
            <person name="Boufleur T.R."/>
            <person name="Ciampi-Guillardi M."/>
            <person name="Sukno S.A."/>
            <person name="Thon M.R."/>
            <person name="Massola Junior N.S."/>
            <person name="Baroncelli R."/>
        </authorList>
    </citation>
    <scope>NUCLEOTIDE SEQUENCE [LARGE SCALE GENOMIC DNA]</scope>
    <source>
        <strain evidence="1 2">CMES1059</strain>
    </source>
</reference>
<protein>
    <submittedName>
        <fullName evidence="1">Uncharacterized protein</fullName>
    </submittedName>
</protein>
<proteinExistence type="predicted"/>
<accession>A0ACC3Z5R6</accession>
<name>A0ACC3Z5R6_COLTU</name>
<evidence type="ECO:0000313" key="1">
    <source>
        <dbReference type="EMBL" id="KAL0939387.1"/>
    </source>
</evidence>
<keyword evidence="2" id="KW-1185">Reference proteome</keyword>